<evidence type="ECO:0000256" key="3">
    <source>
        <dbReference type="ARBA" id="ARBA00022840"/>
    </source>
</evidence>
<evidence type="ECO:0000313" key="5">
    <source>
        <dbReference type="EMBL" id="TDL96810.1"/>
    </source>
</evidence>
<dbReference type="Proteomes" id="UP000295310">
    <property type="component" value="Unassembled WGS sequence"/>
</dbReference>
<dbReference type="InterPro" id="IPR052708">
    <property type="entry name" value="PxpC"/>
</dbReference>
<keyword evidence="3" id="KW-0067">ATP-binding</keyword>
<dbReference type="Pfam" id="PF02626">
    <property type="entry name" value="CT_A_B"/>
    <property type="match status" value="1"/>
</dbReference>
<evidence type="ECO:0000259" key="4">
    <source>
        <dbReference type="SMART" id="SM00797"/>
    </source>
</evidence>
<dbReference type="RefSeq" id="WP_133432161.1">
    <property type="nucleotide sequence ID" value="NZ_SCWA01000011.1"/>
</dbReference>
<dbReference type="SUPFAM" id="SSF50891">
    <property type="entry name" value="Cyclophilin-like"/>
    <property type="match status" value="1"/>
</dbReference>
<dbReference type="PANTHER" id="PTHR43309:SF5">
    <property type="entry name" value="5-OXOPROLINASE SUBUNIT C"/>
    <property type="match status" value="1"/>
</dbReference>
<reference evidence="5 6" key="1">
    <citation type="submission" date="2019-01" db="EMBL/GenBank/DDBJ databases">
        <title>Draft genome sequences of the type strains of six Macrococcus species.</title>
        <authorList>
            <person name="Mazhar S."/>
            <person name="Altermann E."/>
            <person name="Hill C."/>
            <person name="Mcauliffe O."/>
        </authorList>
    </citation>
    <scope>NUCLEOTIDE SEQUENCE [LARGE SCALE GENOMIC DNA]</scope>
    <source>
        <strain evidence="5 6">CCM4811</strain>
    </source>
</reference>
<dbReference type="PANTHER" id="PTHR43309">
    <property type="entry name" value="5-OXOPROLINASE SUBUNIT C"/>
    <property type="match status" value="1"/>
</dbReference>
<accession>A0A4R6BD60</accession>
<feature type="domain" description="Carboxyltransferase" evidence="4">
    <location>
        <begin position="24"/>
        <end position="291"/>
    </location>
</feature>
<protein>
    <submittedName>
        <fullName evidence="5">Biotin-dependent carboxyltransferase family protein</fullName>
    </submittedName>
</protein>
<dbReference type="GO" id="GO:0016787">
    <property type="term" value="F:hydrolase activity"/>
    <property type="evidence" value="ECO:0007669"/>
    <property type="project" value="UniProtKB-KW"/>
</dbReference>
<keyword evidence="1" id="KW-0547">Nucleotide-binding</keyword>
<dbReference type="EMBL" id="SCWA01000011">
    <property type="protein sequence ID" value="TDL96810.1"/>
    <property type="molecule type" value="Genomic_DNA"/>
</dbReference>
<dbReference type="InterPro" id="IPR003778">
    <property type="entry name" value="CT_A_B"/>
</dbReference>
<dbReference type="GO" id="GO:0016740">
    <property type="term" value="F:transferase activity"/>
    <property type="evidence" value="ECO:0007669"/>
    <property type="project" value="UniProtKB-KW"/>
</dbReference>
<keyword evidence="2" id="KW-0378">Hydrolase</keyword>
<sequence>MSLKVIKPGLFTTLQDAGRQGVQHIGLSPSGAMDYFSFMVGNQLLGNERPVSLEMTMQGGTFEFGRGNAFIITGADMQATLNGKPVKHNTIHYAKMNDQLAFGAAVNGMRTYLTVRNGFDIEPIYDSYATHTKIKLGGVEGRALKAGDELVFSNSEKVPEKTIYTPAFDDNKIRFIPGRQFERFEKFKLKSYTVSNMSDRMGIRLEGDTIKAENYDIISEPVQLGSIQVSASGQPIVLLSDRQTVGGYAKVGTVYFYDLVKLVQKKPGEEIHLVPGTLEEAIQEKKKMLKYIEDINVLAYKGRSSGSKIQQLIKRVK</sequence>
<dbReference type="SMART" id="SM00797">
    <property type="entry name" value="AHS2"/>
    <property type="match status" value="1"/>
</dbReference>
<organism evidence="5 6">
    <name type="scientific">Macrococcus brunensis</name>
    <dbReference type="NCBI Taxonomy" id="198483"/>
    <lineage>
        <taxon>Bacteria</taxon>
        <taxon>Bacillati</taxon>
        <taxon>Bacillota</taxon>
        <taxon>Bacilli</taxon>
        <taxon>Bacillales</taxon>
        <taxon>Staphylococcaceae</taxon>
        <taxon>Macrococcus</taxon>
    </lineage>
</organism>
<evidence type="ECO:0000256" key="2">
    <source>
        <dbReference type="ARBA" id="ARBA00022801"/>
    </source>
</evidence>
<keyword evidence="6" id="KW-1185">Reference proteome</keyword>
<name>A0A4R6BD60_9STAP</name>
<dbReference type="Gene3D" id="2.40.100.10">
    <property type="entry name" value="Cyclophilin-like"/>
    <property type="match status" value="1"/>
</dbReference>
<dbReference type="OrthoDB" id="9782422at2"/>
<dbReference type="GO" id="GO:0005524">
    <property type="term" value="F:ATP binding"/>
    <property type="evidence" value="ECO:0007669"/>
    <property type="project" value="UniProtKB-KW"/>
</dbReference>
<comment type="caution">
    <text evidence="5">The sequence shown here is derived from an EMBL/GenBank/DDBJ whole genome shotgun (WGS) entry which is preliminary data.</text>
</comment>
<dbReference type="InterPro" id="IPR029000">
    <property type="entry name" value="Cyclophilin-like_dom_sf"/>
</dbReference>
<dbReference type="AlphaFoldDB" id="A0A4R6BD60"/>
<proteinExistence type="predicted"/>
<gene>
    <name evidence="5" type="ORF">ERX27_07215</name>
</gene>
<evidence type="ECO:0000313" key="6">
    <source>
        <dbReference type="Proteomes" id="UP000295310"/>
    </source>
</evidence>
<dbReference type="NCBIfam" id="TIGR00724">
    <property type="entry name" value="urea_amlyse_rel"/>
    <property type="match status" value="1"/>
</dbReference>
<evidence type="ECO:0000256" key="1">
    <source>
        <dbReference type="ARBA" id="ARBA00022741"/>
    </source>
</evidence>
<keyword evidence="5" id="KW-0808">Transferase</keyword>